<organism evidence="2 3">
    <name type="scientific">Acidianus sulfidivorans JP7</name>
    <dbReference type="NCBI Taxonomy" id="619593"/>
    <lineage>
        <taxon>Archaea</taxon>
        <taxon>Thermoproteota</taxon>
        <taxon>Thermoprotei</taxon>
        <taxon>Sulfolobales</taxon>
        <taxon>Sulfolobaceae</taxon>
        <taxon>Acidianus</taxon>
    </lineage>
</organism>
<dbReference type="PANTHER" id="PTHR43777">
    <property type="entry name" value="MOLYBDENUM COFACTOR CYTIDYLYLTRANSFERASE"/>
    <property type="match status" value="1"/>
</dbReference>
<protein>
    <submittedName>
        <fullName evidence="2">4-diphosphocytidyl-2C-methyl-D-erythritol kinase</fullName>
    </submittedName>
</protein>
<dbReference type="KEGG" id="asul:DFR86_02990"/>
<evidence type="ECO:0000313" key="2">
    <source>
        <dbReference type="EMBL" id="AWR96617.1"/>
    </source>
</evidence>
<keyword evidence="2" id="KW-0418">Kinase</keyword>
<dbReference type="SUPFAM" id="SSF53448">
    <property type="entry name" value="Nucleotide-diphospho-sugar transferases"/>
    <property type="match status" value="1"/>
</dbReference>
<dbReference type="InterPro" id="IPR025877">
    <property type="entry name" value="MobA-like_NTP_Trfase"/>
</dbReference>
<proteinExistence type="predicted"/>
<dbReference type="Proteomes" id="UP000248410">
    <property type="component" value="Chromosome"/>
</dbReference>
<sequence length="194" mass="21747">MRIGAVVLAAGEGKRFEGNKLLVQIKGKPVIKYVLNSLGNLERVVIVGKYAKELLDYLDNEVVIYNPYWNKGISTSIKLGIRFYSDYDGVLIVLGDMPLVTKNDIDNIISKFDDKCYAVIPEYNSTLGNPVLLSSKLFGKLMSIEGDQGAKQILRNIEEKEKIYTVKCGIGVITDVDTKEDVEKIEKIMMAEKY</sequence>
<dbReference type="Gene3D" id="3.90.550.10">
    <property type="entry name" value="Spore Coat Polysaccharide Biosynthesis Protein SpsA, Chain A"/>
    <property type="match status" value="1"/>
</dbReference>
<reference evidence="2 3" key="1">
    <citation type="submission" date="2018-05" db="EMBL/GenBank/DDBJ databases">
        <title>Complete Genome Sequences of Extremely Thermoacidophilic, Metal-Mobilizing Type-Strain Members of the Archaeal Family Sulfolobaceae: Acidianus brierleyi DSM-1651T, Acidianus sulfidivorans DSM-18786T, Metallosphaera hakonensis DSM-7519T, and Metallosphaera prunae DSM-10039T.</title>
        <authorList>
            <person name="Counts J.A."/>
            <person name="Kelly R.M."/>
        </authorList>
    </citation>
    <scope>NUCLEOTIDE SEQUENCE [LARGE SCALE GENOMIC DNA]</scope>
    <source>
        <strain evidence="2 3">JP7</strain>
    </source>
</reference>
<dbReference type="GO" id="GO:0016779">
    <property type="term" value="F:nucleotidyltransferase activity"/>
    <property type="evidence" value="ECO:0007669"/>
    <property type="project" value="UniProtKB-ARBA"/>
</dbReference>
<name>A0A2U9IKQ3_9CREN</name>
<keyword evidence="2" id="KW-0808">Transferase</keyword>
<evidence type="ECO:0000259" key="1">
    <source>
        <dbReference type="Pfam" id="PF12804"/>
    </source>
</evidence>
<dbReference type="CDD" id="cd04182">
    <property type="entry name" value="GT_2_like_f"/>
    <property type="match status" value="1"/>
</dbReference>
<accession>A0A2U9IKQ3</accession>
<dbReference type="AlphaFoldDB" id="A0A2U9IKQ3"/>
<keyword evidence="3" id="KW-1185">Reference proteome</keyword>
<feature type="domain" description="MobA-like NTP transferase" evidence="1">
    <location>
        <begin position="5"/>
        <end position="157"/>
    </location>
</feature>
<dbReference type="InterPro" id="IPR029044">
    <property type="entry name" value="Nucleotide-diphossugar_trans"/>
</dbReference>
<dbReference type="Pfam" id="PF12804">
    <property type="entry name" value="NTP_transf_3"/>
    <property type="match status" value="1"/>
</dbReference>
<dbReference type="GO" id="GO:0016301">
    <property type="term" value="F:kinase activity"/>
    <property type="evidence" value="ECO:0007669"/>
    <property type="project" value="UniProtKB-KW"/>
</dbReference>
<dbReference type="PANTHER" id="PTHR43777:SF1">
    <property type="entry name" value="MOLYBDENUM COFACTOR CYTIDYLYLTRANSFERASE"/>
    <property type="match status" value="1"/>
</dbReference>
<evidence type="ECO:0000313" key="3">
    <source>
        <dbReference type="Proteomes" id="UP000248410"/>
    </source>
</evidence>
<gene>
    <name evidence="2" type="ORF">DFR86_02990</name>
</gene>
<dbReference type="EMBL" id="CP029288">
    <property type="protein sequence ID" value="AWR96617.1"/>
    <property type="molecule type" value="Genomic_DNA"/>
</dbReference>